<dbReference type="Proteomes" id="UP000197138">
    <property type="component" value="Unassembled WGS sequence"/>
</dbReference>
<evidence type="ECO:0000256" key="1">
    <source>
        <dbReference type="SAM" id="MobiDB-lite"/>
    </source>
</evidence>
<dbReference type="EMBL" id="MTKT01002254">
    <property type="protein sequence ID" value="OWM80225.1"/>
    <property type="molecule type" value="Genomic_DNA"/>
</dbReference>
<evidence type="ECO:0000313" key="3">
    <source>
        <dbReference type="EMBL" id="OWM80225.1"/>
    </source>
</evidence>
<evidence type="ECO:0000313" key="4">
    <source>
        <dbReference type="Proteomes" id="UP000197138"/>
    </source>
</evidence>
<proteinExistence type="predicted"/>
<comment type="caution">
    <text evidence="3">The sequence shown here is derived from an EMBL/GenBank/DDBJ whole genome shotgun (WGS) entry which is preliminary data.</text>
</comment>
<accession>A0A218X4R6</accession>
<feature type="transmembrane region" description="Helical" evidence="2">
    <location>
        <begin position="65"/>
        <end position="83"/>
    </location>
</feature>
<sequence length="91" mass="10241">MNSVPSFGWKSSVGAGGPKWGNDSDEEIRRELHYGWEHSMRTTWLIDFIHICSLNARGESYQRDACHGFLLLIFGTILIPYLSNLIDGALA</sequence>
<evidence type="ECO:0000256" key="2">
    <source>
        <dbReference type="SAM" id="Phobius"/>
    </source>
</evidence>
<organism evidence="3 4">
    <name type="scientific">Punica granatum</name>
    <name type="common">Pomegranate</name>
    <dbReference type="NCBI Taxonomy" id="22663"/>
    <lineage>
        <taxon>Eukaryota</taxon>
        <taxon>Viridiplantae</taxon>
        <taxon>Streptophyta</taxon>
        <taxon>Embryophyta</taxon>
        <taxon>Tracheophyta</taxon>
        <taxon>Spermatophyta</taxon>
        <taxon>Magnoliopsida</taxon>
        <taxon>eudicotyledons</taxon>
        <taxon>Gunneridae</taxon>
        <taxon>Pentapetalae</taxon>
        <taxon>rosids</taxon>
        <taxon>malvids</taxon>
        <taxon>Myrtales</taxon>
        <taxon>Lythraceae</taxon>
        <taxon>Punica</taxon>
    </lineage>
</organism>
<keyword evidence="2" id="KW-1133">Transmembrane helix</keyword>
<reference evidence="4" key="1">
    <citation type="journal article" date="2017" name="Plant J.">
        <title>The pomegranate (Punica granatum L.) genome and the genomics of punicalagin biosynthesis.</title>
        <authorList>
            <person name="Qin G."/>
            <person name="Xu C."/>
            <person name="Ming R."/>
            <person name="Tang H."/>
            <person name="Guyot R."/>
            <person name="Kramer E.M."/>
            <person name="Hu Y."/>
            <person name="Yi X."/>
            <person name="Qi Y."/>
            <person name="Xu X."/>
            <person name="Gao Z."/>
            <person name="Pan H."/>
            <person name="Jian J."/>
            <person name="Tian Y."/>
            <person name="Yue Z."/>
            <person name="Xu Y."/>
        </authorList>
    </citation>
    <scope>NUCLEOTIDE SEQUENCE [LARGE SCALE GENOMIC DNA]</scope>
    <source>
        <strain evidence="4">cv. Dabenzi</strain>
    </source>
</reference>
<gene>
    <name evidence="3" type="ORF">CDL15_Pgr012356</name>
</gene>
<dbReference type="AlphaFoldDB" id="A0A218X4R6"/>
<keyword evidence="2" id="KW-0812">Transmembrane</keyword>
<protein>
    <submittedName>
        <fullName evidence="3">Uncharacterized protein</fullName>
    </submittedName>
</protein>
<keyword evidence="2" id="KW-0472">Membrane</keyword>
<feature type="region of interest" description="Disordered" evidence="1">
    <location>
        <begin position="1"/>
        <end position="23"/>
    </location>
</feature>
<name>A0A218X4R6_PUNGR</name>